<sequence>MYSGCSIASGPMTWTSCRFSM</sequence>
<keyword evidence="2" id="KW-1185">Reference proteome</keyword>
<dbReference type="Proteomes" id="UP001154282">
    <property type="component" value="Unassembled WGS sequence"/>
</dbReference>
<dbReference type="EMBL" id="CAMGYJ010000008">
    <property type="protein sequence ID" value="CAI0457579.1"/>
    <property type="molecule type" value="Genomic_DNA"/>
</dbReference>
<protein>
    <submittedName>
        <fullName evidence="1">Uncharacterized protein</fullName>
    </submittedName>
</protein>
<reference evidence="1" key="1">
    <citation type="submission" date="2022-08" db="EMBL/GenBank/DDBJ databases">
        <authorList>
            <person name="Gutierrez-Valencia J."/>
        </authorList>
    </citation>
    <scope>NUCLEOTIDE SEQUENCE</scope>
</reference>
<name>A0AAV0NGP8_9ROSI</name>
<organism evidence="1 2">
    <name type="scientific">Linum tenue</name>
    <dbReference type="NCBI Taxonomy" id="586396"/>
    <lineage>
        <taxon>Eukaryota</taxon>
        <taxon>Viridiplantae</taxon>
        <taxon>Streptophyta</taxon>
        <taxon>Embryophyta</taxon>
        <taxon>Tracheophyta</taxon>
        <taxon>Spermatophyta</taxon>
        <taxon>Magnoliopsida</taxon>
        <taxon>eudicotyledons</taxon>
        <taxon>Gunneridae</taxon>
        <taxon>Pentapetalae</taxon>
        <taxon>rosids</taxon>
        <taxon>fabids</taxon>
        <taxon>Malpighiales</taxon>
        <taxon>Linaceae</taxon>
        <taxon>Linum</taxon>
    </lineage>
</organism>
<dbReference type="AlphaFoldDB" id="A0AAV0NGP8"/>
<gene>
    <name evidence="1" type="ORF">LITE_LOCUS33177</name>
</gene>
<evidence type="ECO:0000313" key="1">
    <source>
        <dbReference type="EMBL" id="CAI0457579.1"/>
    </source>
</evidence>
<accession>A0AAV0NGP8</accession>
<comment type="caution">
    <text evidence="1">The sequence shown here is derived from an EMBL/GenBank/DDBJ whole genome shotgun (WGS) entry which is preliminary data.</text>
</comment>
<evidence type="ECO:0000313" key="2">
    <source>
        <dbReference type="Proteomes" id="UP001154282"/>
    </source>
</evidence>
<proteinExistence type="predicted"/>